<dbReference type="PROSITE" id="PS50112">
    <property type="entry name" value="PAS"/>
    <property type="match status" value="1"/>
</dbReference>
<keyword evidence="12" id="KW-0902">Two-component regulatory system</keyword>
<evidence type="ECO:0000256" key="7">
    <source>
        <dbReference type="ARBA" id="ARBA00022692"/>
    </source>
</evidence>
<dbReference type="RefSeq" id="WP_161315027.1">
    <property type="nucleotide sequence ID" value="NZ_WTUW01000002.1"/>
</dbReference>
<evidence type="ECO:0000256" key="1">
    <source>
        <dbReference type="ARBA" id="ARBA00000085"/>
    </source>
</evidence>
<dbReference type="Pfam" id="PF19312">
    <property type="entry name" value="NtrY_N"/>
    <property type="match status" value="1"/>
</dbReference>
<reference evidence="19 20" key="1">
    <citation type="submission" date="2019-12" db="EMBL/GenBank/DDBJ databases">
        <title>Snethiella sp. nov. sp. isolated from sea sand.</title>
        <authorList>
            <person name="Kim J."/>
            <person name="Jeong S.E."/>
            <person name="Jung H.S."/>
            <person name="Jeon C.O."/>
        </authorList>
    </citation>
    <scope>NUCLEOTIDE SEQUENCE [LARGE SCALE GENOMIC DNA]</scope>
    <source>
        <strain evidence="19 20">DP05</strain>
    </source>
</reference>
<feature type="domain" description="HAMP" evidence="18">
    <location>
        <begin position="319"/>
        <end position="372"/>
    </location>
</feature>
<dbReference type="InterPro" id="IPR000014">
    <property type="entry name" value="PAS"/>
</dbReference>
<dbReference type="CDD" id="cd00130">
    <property type="entry name" value="PAS"/>
    <property type="match status" value="1"/>
</dbReference>
<feature type="transmembrane region" description="Helical" evidence="15">
    <location>
        <begin position="30"/>
        <end position="47"/>
    </location>
</feature>
<dbReference type="PANTHER" id="PTHR43065">
    <property type="entry name" value="SENSOR HISTIDINE KINASE"/>
    <property type="match status" value="1"/>
</dbReference>
<keyword evidence="8" id="KW-0547">Nucleotide-binding</keyword>
<dbReference type="SMART" id="SM00387">
    <property type="entry name" value="HATPase_c"/>
    <property type="match status" value="1"/>
</dbReference>
<accession>A0A6L8W5M9</accession>
<name>A0A6L8W5M9_9PROT</name>
<evidence type="ECO:0000256" key="10">
    <source>
        <dbReference type="ARBA" id="ARBA00022840"/>
    </source>
</evidence>
<evidence type="ECO:0000259" key="17">
    <source>
        <dbReference type="PROSITE" id="PS50112"/>
    </source>
</evidence>
<evidence type="ECO:0000256" key="9">
    <source>
        <dbReference type="ARBA" id="ARBA00022777"/>
    </source>
</evidence>
<evidence type="ECO:0000256" key="8">
    <source>
        <dbReference type="ARBA" id="ARBA00022741"/>
    </source>
</evidence>
<evidence type="ECO:0000256" key="3">
    <source>
        <dbReference type="ARBA" id="ARBA00012438"/>
    </source>
</evidence>
<evidence type="ECO:0000259" key="18">
    <source>
        <dbReference type="PROSITE" id="PS50885"/>
    </source>
</evidence>
<dbReference type="GO" id="GO:0005886">
    <property type="term" value="C:plasma membrane"/>
    <property type="evidence" value="ECO:0007669"/>
    <property type="project" value="UniProtKB-SubCell"/>
</dbReference>
<dbReference type="InterPro" id="IPR005467">
    <property type="entry name" value="His_kinase_dom"/>
</dbReference>
<evidence type="ECO:0000256" key="4">
    <source>
        <dbReference type="ARBA" id="ARBA00022475"/>
    </source>
</evidence>
<dbReference type="InterPro" id="IPR003661">
    <property type="entry name" value="HisK_dim/P_dom"/>
</dbReference>
<evidence type="ECO:0000256" key="2">
    <source>
        <dbReference type="ARBA" id="ARBA00004651"/>
    </source>
</evidence>
<evidence type="ECO:0000256" key="12">
    <source>
        <dbReference type="ARBA" id="ARBA00023012"/>
    </source>
</evidence>
<keyword evidence="13 15" id="KW-0472">Membrane</keyword>
<dbReference type="CDD" id="cd00082">
    <property type="entry name" value="HisKA"/>
    <property type="match status" value="1"/>
</dbReference>
<keyword evidence="9" id="KW-0418">Kinase</keyword>
<dbReference type="EMBL" id="WTUW01000002">
    <property type="protein sequence ID" value="MZR30445.1"/>
    <property type="molecule type" value="Genomic_DNA"/>
</dbReference>
<evidence type="ECO:0000256" key="13">
    <source>
        <dbReference type="ARBA" id="ARBA00023136"/>
    </source>
</evidence>
<gene>
    <name evidence="19" type="ORF">GQE98_07325</name>
</gene>
<dbReference type="GO" id="GO:0006355">
    <property type="term" value="P:regulation of DNA-templated transcription"/>
    <property type="evidence" value="ECO:0007669"/>
    <property type="project" value="InterPro"/>
</dbReference>
<dbReference type="FunFam" id="1.10.287.130:FF:000107">
    <property type="entry name" value="Sensor histidine kinase YycG"/>
    <property type="match status" value="1"/>
</dbReference>
<dbReference type="PIRSF" id="PIRSF037532">
    <property type="entry name" value="STHK_NtrY"/>
    <property type="match status" value="1"/>
</dbReference>
<sequence length="737" mass="82089">MSETQQTNVKQPFSLVRWTRKIGLGPKTSFFVAMLAIASGIATYESLTIENPAYTRVLLIVDVAIVVILAIIITHRLIRTWRKGQVGGSGSMMHRRILRLFTLIAVAPALMVALFSALFFNIYFQRHFSDPVNMAVSESIAVADAYIKEHIQNIRSDVLAMAGQINRAPTRVLENRNLFDSYLSDQVIARNLSEAVVIDGNQNIIAQSDLSFALEFDKIAQSLFSEAREREIVISTNDGDDQVRALIRLDRLLDGFLYVGRFIEPRVLAHMERTRAAASEYEQLKDEGFGIQIQFAVVFFIISLMVVLAAVWFGLVIASRLVGPIESLVKAAEQVRSGDLTAKVDESRAYDEMATLSRAFNRMTEQLSTQRHELEKTNEKLDERRRFTEAVLSGVSSGVIGLDREGIINLPNRKATELLGHSASDLIGRPFSEVQPQMALLLDEIREKPYRVAERQIQLQSNNGNRHLLVRAAAEISIGSIQGFVVTLDDITDLVSAQRMAAWGDIARRIAHEIKNPLTPIQLSAERLKRKYGRQIEEDVDIFNQCTDTIIRQVGDIGQMVDEFSAFARMPTPDFKPEDLRDVVGQAIFLQKIAHPEIDYIHEVPASPMICACDAPQVNRVLTNLLQNAADAIDGREAKGEDLPKGRIIVNLNAITDKIIVEILDNGRGLPEENRSRLTEPYVTHREKGTGLGLAIVKKIMEEHGGKLVMADATEGTGACVRISFPLSEANLRTGND</sequence>
<dbReference type="InterPro" id="IPR036097">
    <property type="entry name" value="HisK_dim/P_sf"/>
</dbReference>
<dbReference type="PROSITE" id="PS50109">
    <property type="entry name" value="HIS_KIN"/>
    <property type="match status" value="1"/>
</dbReference>
<comment type="catalytic activity">
    <reaction evidence="1">
        <text>ATP + protein L-histidine = ADP + protein N-phospho-L-histidine.</text>
        <dbReference type="EC" id="2.7.13.3"/>
    </reaction>
</comment>
<dbReference type="Gene3D" id="3.30.565.10">
    <property type="entry name" value="Histidine kinase-like ATPase, C-terminal domain"/>
    <property type="match status" value="1"/>
</dbReference>
<dbReference type="InterPro" id="IPR045671">
    <property type="entry name" value="NtrY-like_N"/>
</dbReference>
<dbReference type="SMART" id="SM00388">
    <property type="entry name" value="HisKA"/>
    <property type="match status" value="1"/>
</dbReference>
<dbReference type="InterPro" id="IPR003660">
    <property type="entry name" value="HAMP_dom"/>
</dbReference>
<evidence type="ECO:0000256" key="5">
    <source>
        <dbReference type="ARBA" id="ARBA00022553"/>
    </source>
</evidence>
<evidence type="ECO:0000259" key="16">
    <source>
        <dbReference type="PROSITE" id="PS50109"/>
    </source>
</evidence>
<dbReference type="SUPFAM" id="SSF55785">
    <property type="entry name" value="PYP-like sensor domain (PAS domain)"/>
    <property type="match status" value="1"/>
</dbReference>
<keyword evidence="7 15" id="KW-0812">Transmembrane</keyword>
<dbReference type="NCBIfam" id="TIGR00229">
    <property type="entry name" value="sensory_box"/>
    <property type="match status" value="1"/>
</dbReference>
<dbReference type="AlphaFoldDB" id="A0A6L8W5M9"/>
<dbReference type="Proteomes" id="UP000476030">
    <property type="component" value="Unassembled WGS sequence"/>
</dbReference>
<dbReference type="SMART" id="SM00091">
    <property type="entry name" value="PAS"/>
    <property type="match status" value="1"/>
</dbReference>
<dbReference type="SMART" id="SM00304">
    <property type="entry name" value="HAMP"/>
    <property type="match status" value="1"/>
</dbReference>
<evidence type="ECO:0000256" key="14">
    <source>
        <dbReference type="SAM" id="Coils"/>
    </source>
</evidence>
<dbReference type="Gene3D" id="1.10.287.130">
    <property type="match status" value="1"/>
</dbReference>
<dbReference type="SUPFAM" id="SSF47384">
    <property type="entry name" value="Homodimeric domain of signal transducing histidine kinase"/>
    <property type="match status" value="1"/>
</dbReference>
<feature type="transmembrane region" description="Helical" evidence="15">
    <location>
        <begin position="100"/>
        <end position="124"/>
    </location>
</feature>
<feature type="domain" description="Histidine kinase" evidence="16">
    <location>
        <begin position="509"/>
        <end position="729"/>
    </location>
</feature>
<comment type="subcellular location">
    <subcellularLocation>
        <location evidence="2">Cell membrane</location>
        <topology evidence="2">Multi-pass membrane protein</topology>
    </subcellularLocation>
</comment>
<evidence type="ECO:0000313" key="20">
    <source>
        <dbReference type="Proteomes" id="UP000476030"/>
    </source>
</evidence>
<keyword evidence="20" id="KW-1185">Reference proteome</keyword>
<dbReference type="Pfam" id="PF00989">
    <property type="entry name" value="PAS"/>
    <property type="match status" value="1"/>
</dbReference>
<dbReference type="InterPro" id="IPR017232">
    <property type="entry name" value="NtrY"/>
</dbReference>
<feature type="transmembrane region" description="Helical" evidence="15">
    <location>
        <begin position="295"/>
        <end position="318"/>
    </location>
</feature>
<feature type="domain" description="PAS" evidence="17">
    <location>
        <begin position="384"/>
        <end position="437"/>
    </location>
</feature>
<feature type="coiled-coil region" evidence="14">
    <location>
        <begin position="360"/>
        <end position="391"/>
    </location>
</feature>
<dbReference type="GO" id="GO:0005524">
    <property type="term" value="F:ATP binding"/>
    <property type="evidence" value="ECO:0007669"/>
    <property type="project" value="UniProtKB-KW"/>
</dbReference>
<dbReference type="InterPro" id="IPR036890">
    <property type="entry name" value="HATPase_C_sf"/>
</dbReference>
<proteinExistence type="predicted"/>
<keyword evidence="14" id="KW-0175">Coiled coil</keyword>
<dbReference type="PROSITE" id="PS50885">
    <property type="entry name" value="HAMP"/>
    <property type="match status" value="1"/>
</dbReference>
<dbReference type="PRINTS" id="PR00344">
    <property type="entry name" value="BCTRLSENSOR"/>
</dbReference>
<dbReference type="Pfam" id="PF00672">
    <property type="entry name" value="HAMP"/>
    <property type="match status" value="1"/>
</dbReference>
<dbReference type="SUPFAM" id="SSF158472">
    <property type="entry name" value="HAMP domain-like"/>
    <property type="match status" value="1"/>
</dbReference>
<dbReference type="InterPro" id="IPR003594">
    <property type="entry name" value="HATPase_dom"/>
</dbReference>
<dbReference type="GO" id="GO:0000155">
    <property type="term" value="F:phosphorelay sensor kinase activity"/>
    <property type="evidence" value="ECO:0007669"/>
    <property type="project" value="InterPro"/>
</dbReference>
<keyword evidence="5" id="KW-0597">Phosphoprotein</keyword>
<comment type="caution">
    <text evidence="19">The sequence shown here is derived from an EMBL/GenBank/DDBJ whole genome shotgun (WGS) entry which is preliminary data.</text>
</comment>
<dbReference type="Gene3D" id="3.30.450.20">
    <property type="entry name" value="PAS domain"/>
    <property type="match status" value="1"/>
</dbReference>
<evidence type="ECO:0000256" key="11">
    <source>
        <dbReference type="ARBA" id="ARBA00022989"/>
    </source>
</evidence>
<dbReference type="EC" id="2.7.13.3" evidence="3"/>
<dbReference type="SUPFAM" id="SSF55874">
    <property type="entry name" value="ATPase domain of HSP90 chaperone/DNA topoisomerase II/histidine kinase"/>
    <property type="match status" value="1"/>
</dbReference>
<dbReference type="Pfam" id="PF00512">
    <property type="entry name" value="HisKA"/>
    <property type="match status" value="1"/>
</dbReference>
<organism evidence="19 20">
    <name type="scientific">Sneathiella litorea</name>
    <dbReference type="NCBI Taxonomy" id="2606216"/>
    <lineage>
        <taxon>Bacteria</taxon>
        <taxon>Pseudomonadati</taxon>
        <taxon>Pseudomonadota</taxon>
        <taxon>Alphaproteobacteria</taxon>
        <taxon>Sneathiellales</taxon>
        <taxon>Sneathiellaceae</taxon>
        <taxon>Sneathiella</taxon>
    </lineage>
</organism>
<dbReference type="Pfam" id="PF02518">
    <property type="entry name" value="HATPase_c"/>
    <property type="match status" value="1"/>
</dbReference>
<dbReference type="Gene3D" id="6.10.340.10">
    <property type="match status" value="1"/>
</dbReference>
<dbReference type="InterPro" id="IPR004358">
    <property type="entry name" value="Sig_transdc_His_kin-like_C"/>
</dbReference>
<evidence type="ECO:0000313" key="19">
    <source>
        <dbReference type="EMBL" id="MZR30445.1"/>
    </source>
</evidence>
<dbReference type="CDD" id="cd06225">
    <property type="entry name" value="HAMP"/>
    <property type="match status" value="1"/>
</dbReference>
<dbReference type="InterPro" id="IPR035965">
    <property type="entry name" value="PAS-like_dom_sf"/>
</dbReference>
<protein>
    <recommendedName>
        <fullName evidence="3">histidine kinase</fullName>
        <ecNumber evidence="3">2.7.13.3</ecNumber>
    </recommendedName>
</protein>
<keyword evidence="11 15" id="KW-1133">Transmembrane helix</keyword>
<keyword evidence="4" id="KW-1003">Cell membrane</keyword>
<dbReference type="PANTHER" id="PTHR43065:SF10">
    <property type="entry name" value="PEROXIDE STRESS-ACTIVATED HISTIDINE KINASE MAK3"/>
    <property type="match status" value="1"/>
</dbReference>
<keyword evidence="10" id="KW-0067">ATP-binding</keyword>
<feature type="transmembrane region" description="Helical" evidence="15">
    <location>
        <begin position="53"/>
        <end position="73"/>
    </location>
</feature>
<evidence type="ECO:0000256" key="15">
    <source>
        <dbReference type="SAM" id="Phobius"/>
    </source>
</evidence>
<keyword evidence="6" id="KW-0808">Transferase</keyword>
<evidence type="ECO:0000256" key="6">
    <source>
        <dbReference type="ARBA" id="ARBA00022679"/>
    </source>
</evidence>
<dbReference type="InterPro" id="IPR013767">
    <property type="entry name" value="PAS_fold"/>
</dbReference>